<feature type="domain" description="Lipoyl-binding" evidence="3">
    <location>
        <begin position="23"/>
        <end position="105"/>
    </location>
</feature>
<dbReference type="PROSITE" id="PS50968">
    <property type="entry name" value="BIOTINYL_LIPOYL"/>
    <property type="match status" value="1"/>
</dbReference>
<reference evidence="4" key="1">
    <citation type="submission" date="2018-05" db="EMBL/GenBank/DDBJ databases">
        <authorList>
            <person name="Lanie J.A."/>
            <person name="Ng W.-L."/>
            <person name="Kazmierczak K.M."/>
            <person name="Andrzejewski T.M."/>
            <person name="Davidsen T.M."/>
            <person name="Wayne K.J."/>
            <person name="Tettelin H."/>
            <person name="Glass J.I."/>
            <person name="Rusch D."/>
            <person name="Podicherti R."/>
            <person name="Tsui H.-C.T."/>
            <person name="Winkler M.E."/>
        </authorList>
    </citation>
    <scope>NUCLEOTIDE SEQUENCE</scope>
</reference>
<dbReference type="NCBIfam" id="NF002270">
    <property type="entry name" value="PRK01202.1"/>
    <property type="match status" value="1"/>
</dbReference>
<dbReference type="CDD" id="cd06848">
    <property type="entry name" value="GCS_H"/>
    <property type="match status" value="1"/>
</dbReference>
<comment type="similarity">
    <text evidence="1">Belongs to the GcvH family.</text>
</comment>
<proteinExistence type="inferred from homology"/>
<dbReference type="Gene3D" id="2.40.50.100">
    <property type="match status" value="1"/>
</dbReference>
<organism evidence="4">
    <name type="scientific">marine metagenome</name>
    <dbReference type="NCBI Taxonomy" id="408172"/>
    <lineage>
        <taxon>unclassified sequences</taxon>
        <taxon>metagenomes</taxon>
        <taxon>ecological metagenomes</taxon>
    </lineage>
</organism>
<evidence type="ECO:0000256" key="1">
    <source>
        <dbReference type="ARBA" id="ARBA00009249"/>
    </source>
</evidence>
<dbReference type="GO" id="GO:0005829">
    <property type="term" value="C:cytosol"/>
    <property type="evidence" value="ECO:0007669"/>
    <property type="project" value="TreeGrafter"/>
</dbReference>
<dbReference type="Pfam" id="PF01597">
    <property type="entry name" value="GCV_H"/>
    <property type="match status" value="1"/>
</dbReference>
<dbReference type="AlphaFoldDB" id="A0A381NU37"/>
<dbReference type="InterPro" id="IPR017453">
    <property type="entry name" value="GCV_H_sub"/>
</dbReference>
<evidence type="ECO:0000259" key="3">
    <source>
        <dbReference type="PROSITE" id="PS50968"/>
    </source>
</evidence>
<dbReference type="GO" id="GO:0005960">
    <property type="term" value="C:glycine cleavage complex"/>
    <property type="evidence" value="ECO:0007669"/>
    <property type="project" value="InterPro"/>
</dbReference>
<dbReference type="InterPro" id="IPR011053">
    <property type="entry name" value="Single_hybrid_motif"/>
</dbReference>
<dbReference type="HAMAP" id="MF_00272">
    <property type="entry name" value="GcvH"/>
    <property type="match status" value="1"/>
</dbReference>
<dbReference type="InterPro" id="IPR002930">
    <property type="entry name" value="GCV_H"/>
</dbReference>
<evidence type="ECO:0000256" key="2">
    <source>
        <dbReference type="ARBA" id="ARBA00022823"/>
    </source>
</evidence>
<dbReference type="InterPro" id="IPR000089">
    <property type="entry name" value="Biotin_lipoyl"/>
</dbReference>
<accession>A0A381NU37</accession>
<dbReference type="InterPro" id="IPR033753">
    <property type="entry name" value="GCV_H/Fam206"/>
</dbReference>
<dbReference type="EMBL" id="UINC01000534">
    <property type="protein sequence ID" value="SUZ56993.1"/>
    <property type="molecule type" value="Genomic_DNA"/>
</dbReference>
<protein>
    <recommendedName>
        <fullName evidence="3">Lipoyl-binding domain-containing protein</fullName>
    </recommendedName>
</protein>
<dbReference type="SUPFAM" id="SSF51230">
    <property type="entry name" value="Single hybrid motif"/>
    <property type="match status" value="1"/>
</dbReference>
<dbReference type="PANTHER" id="PTHR11715">
    <property type="entry name" value="GLYCINE CLEAVAGE SYSTEM H PROTEIN"/>
    <property type="match status" value="1"/>
</dbReference>
<dbReference type="PANTHER" id="PTHR11715:SF3">
    <property type="entry name" value="GLYCINE CLEAVAGE SYSTEM H PROTEIN-RELATED"/>
    <property type="match status" value="1"/>
</dbReference>
<keyword evidence="2" id="KW-0450">Lipoyl</keyword>
<sequence length="130" mass="14496">MSEIPKDNLYTRDHEWIRIEGGKAEIGITDHAQKALGDIVFAELPEIEDEIDAGDEFGSVESVKAVSSLFMPVSGRIIAVNTELKDSPELINEECYDDGWVVRIELSNPDDSAELLSPEDYEAFLHDEEA</sequence>
<name>A0A381NU37_9ZZZZ</name>
<dbReference type="NCBIfam" id="TIGR00527">
    <property type="entry name" value="gcvH"/>
    <property type="match status" value="1"/>
</dbReference>
<dbReference type="GO" id="GO:0019464">
    <property type="term" value="P:glycine decarboxylation via glycine cleavage system"/>
    <property type="evidence" value="ECO:0007669"/>
    <property type="project" value="InterPro"/>
</dbReference>
<evidence type="ECO:0000313" key="4">
    <source>
        <dbReference type="EMBL" id="SUZ56993.1"/>
    </source>
</evidence>
<gene>
    <name evidence="4" type="ORF">METZ01_LOCUS9847</name>
</gene>
<dbReference type="GO" id="GO:0009249">
    <property type="term" value="P:protein lipoylation"/>
    <property type="evidence" value="ECO:0007669"/>
    <property type="project" value="TreeGrafter"/>
</dbReference>